<name>A0A9D9II68_9BACT</name>
<organism evidence="2 3">
    <name type="scientific">Candidatus Merdivivens pullicola</name>
    <dbReference type="NCBI Taxonomy" id="2840872"/>
    <lineage>
        <taxon>Bacteria</taxon>
        <taxon>Pseudomonadati</taxon>
        <taxon>Bacteroidota</taxon>
        <taxon>Bacteroidia</taxon>
        <taxon>Bacteroidales</taxon>
        <taxon>Muribaculaceae</taxon>
        <taxon>Muribaculaceae incertae sedis</taxon>
        <taxon>Candidatus Merdivivens</taxon>
    </lineage>
</organism>
<keyword evidence="1" id="KW-0732">Signal</keyword>
<feature type="signal peptide" evidence="1">
    <location>
        <begin position="1"/>
        <end position="23"/>
    </location>
</feature>
<dbReference type="EMBL" id="JADIMA010000057">
    <property type="protein sequence ID" value="MBO8473153.1"/>
    <property type="molecule type" value="Genomic_DNA"/>
</dbReference>
<accession>A0A9D9II68</accession>
<evidence type="ECO:0000256" key="1">
    <source>
        <dbReference type="SAM" id="SignalP"/>
    </source>
</evidence>
<reference evidence="2" key="1">
    <citation type="submission" date="2020-10" db="EMBL/GenBank/DDBJ databases">
        <authorList>
            <person name="Gilroy R."/>
        </authorList>
    </citation>
    <scope>NUCLEOTIDE SEQUENCE</scope>
    <source>
        <strain evidence="2">B1-8020</strain>
    </source>
</reference>
<protein>
    <recommendedName>
        <fullName evidence="4">Outer membrane protein beta-barrel domain-containing protein</fullName>
    </recommendedName>
</protein>
<reference evidence="2" key="2">
    <citation type="journal article" date="2021" name="PeerJ">
        <title>Extensive microbial diversity within the chicken gut microbiome revealed by metagenomics and culture.</title>
        <authorList>
            <person name="Gilroy R."/>
            <person name="Ravi A."/>
            <person name="Getino M."/>
            <person name="Pursley I."/>
            <person name="Horton D.L."/>
            <person name="Alikhan N.F."/>
            <person name="Baker D."/>
            <person name="Gharbi K."/>
            <person name="Hall N."/>
            <person name="Watson M."/>
            <person name="Adriaenssens E.M."/>
            <person name="Foster-Nyarko E."/>
            <person name="Jarju S."/>
            <person name="Secka A."/>
            <person name="Antonio M."/>
            <person name="Oren A."/>
            <person name="Chaudhuri R.R."/>
            <person name="La Ragione R."/>
            <person name="Hildebrand F."/>
            <person name="Pallen M.J."/>
        </authorList>
    </citation>
    <scope>NUCLEOTIDE SEQUENCE</scope>
    <source>
        <strain evidence="2">B1-8020</strain>
    </source>
</reference>
<evidence type="ECO:0000313" key="2">
    <source>
        <dbReference type="EMBL" id="MBO8473153.1"/>
    </source>
</evidence>
<dbReference type="Proteomes" id="UP000823604">
    <property type="component" value="Unassembled WGS sequence"/>
</dbReference>
<dbReference type="AlphaFoldDB" id="A0A9D9II68"/>
<evidence type="ECO:0000313" key="3">
    <source>
        <dbReference type="Proteomes" id="UP000823604"/>
    </source>
</evidence>
<sequence length="195" mass="21447">MKGICIKMLSVSILAIMCCHVLAAQDYRSGIGVKVGNNMGVDYKIFVNESQALDIGLGVLEPFDDRGPQFVLLSPQYLFHFNVFADGVSFFAGPGLSAGIQVGYDNESEKLLTEITGTRVNFYFSIDAALGIEYKVPDLPLALAFAWSPKLQIYGDKKLVRKEGGSHFLPHEDYVAENRISARLGDLAIGIRYVF</sequence>
<evidence type="ECO:0008006" key="4">
    <source>
        <dbReference type="Google" id="ProtNLM"/>
    </source>
</evidence>
<gene>
    <name evidence="2" type="ORF">IAB81_05930</name>
</gene>
<proteinExistence type="predicted"/>
<feature type="chain" id="PRO_5038560936" description="Outer membrane protein beta-barrel domain-containing protein" evidence="1">
    <location>
        <begin position="24"/>
        <end position="195"/>
    </location>
</feature>
<comment type="caution">
    <text evidence="2">The sequence shown here is derived from an EMBL/GenBank/DDBJ whole genome shotgun (WGS) entry which is preliminary data.</text>
</comment>